<dbReference type="RefSeq" id="WP_169069010.1">
    <property type="nucleotide sequence ID" value="NZ_SPMX01000003.1"/>
</dbReference>
<evidence type="ECO:0000313" key="2">
    <source>
        <dbReference type="EMBL" id="NMQ03911.1"/>
    </source>
</evidence>
<evidence type="ECO:0000313" key="3">
    <source>
        <dbReference type="Proteomes" id="UP000886469"/>
    </source>
</evidence>
<gene>
    <name evidence="2" type="ORF">E4Q08_00830</name>
</gene>
<comment type="caution">
    <text evidence="2">The sequence shown here is derived from an EMBL/GenBank/DDBJ whole genome shotgun (WGS) entry which is preliminary data.</text>
</comment>
<organism evidence="2 3">
    <name type="scientific">Candidatus Accumulibacter contiguus</name>
    <dbReference type="NCBI Taxonomy" id="2954381"/>
    <lineage>
        <taxon>Bacteria</taxon>
        <taxon>Pseudomonadati</taxon>
        <taxon>Pseudomonadota</taxon>
        <taxon>Betaproteobacteria</taxon>
        <taxon>Candidatus Accumulibacter</taxon>
    </lineage>
</organism>
<dbReference type="InterPro" id="IPR051396">
    <property type="entry name" value="Bact_Antivir_Def_Nuclease"/>
</dbReference>
<keyword evidence="2" id="KW-0547">Nucleotide-binding</keyword>
<feature type="domain" description="ATPase AAA-type core" evidence="1">
    <location>
        <begin position="77"/>
        <end position="156"/>
    </location>
</feature>
<dbReference type="Proteomes" id="UP000886469">
    <property type="component" value="Unassembled WGS sequence"/>
</dbReference>
<dbReference type="PANTHER" id="PTHR43581:SF2">
    <property type="entry name" value="EXCINUCLEASE ATPASE SUBUNIT"/>
    <property type="match status" value="1"/>
</dbReference>
<evidence type="ECO:0000259" key="1">
    <source>
        <dbReference type="Pfam" id="PF13304"/>
    </source>
</evidence>
<dbReference type="GO" id="GO:0005524">
    <property type="term" value="F:ATP binding"/>
    <property type="evidence" value="ECO:0007669"/>
    <property type="project" value="UniProtKB-KW"/>
</dbReference>
<name>A0ABX1T5Q1_9PROT</name>
<keyword evidence="3" id="KW-1185">Reference proteome</keyword>
<reference evidence="2" key="1">
    <citation type="submission" date="2019-03" db="EMBL/GenBank/DDBJ databases">
        <title>Metabolic reconstructions from genomes of highly enriched 'Candidatus Accumulibacter' and 'Candidatus Competibacter' bioreactor populations.</title>
        <authorList>
            <person name="Annavajhala M.K."/>
            <person name="Welles L."/>
            <person name="Abbas B."/>
            <person name="Sorokin D."/>
            <person name="Park H."/>
            <person name="Van Loosdrecht M."/>
            <person name="Chandran K."/>
        </authorList>
    </citation>
    <scope>NUCLEOTIDE SEQUENCE</scope>
    <source>
        <strain evidence="2">SBR_L</strain>
    </source>
</reference>
<dbReference type="PANTHER" id="PTHR43581">
    <property type="entry name" value="ATP/GTP PHOSPHATASE"/>
    <property type="match status" value="1"/>
</dbReference>
<sequence length="238" mass="26434">MSGPAIFLPSRETLAMYEGFIQAYETRELSFDETYRDICVLLSGSPLLGPRLARARSLAEPLEKILGGSVRLTGNRFYLTSPEGNLEAHLVAEGHRKLASLTHLVLNGSLLQNSVLFWDEPEANLNPRLVSVVAEILRKLAAFGIQIFVSTHDYLLTSELSMAMEFSELFPMAESADIRFFGLSVSPDFTVQTGNTLADLTDNDLVGEFADHYDRQSEFMRRLLNKQAGASSVKGERK</sequence>
<dbReference type="InterPro" id="IPR003959">
    <property type="entry name" value="ATPase_AAA_core"/>
</dbReference>
<keyword evidence="2" id="KW-0067">ATP-binding</keyword>
<protein>
    <submittedName>
        <fullName evidence="2">ATP-binding protein</fullName>
    </submittedName>
</protein>
<dbReference type="SUPFAM" id="SSF52540">
    <property type="entry name" value="P-loop containing nucleoside triphosphate hydrolases"/>
    <property type="match status" value="1"/>
</dbReference>
<dbReference type="InterPro" id="IPR027417">
    <property type="entry name" value="P-loop_NTPase"/>
</dbReference>
<dbReference type="EMBL" id="SPMX01000003">
    <property type="protein sequence ID" value="NMQ03911.1"/>
    <property type="molecule type" value="Genomic_DNA"/>
</dbReference>
<dbReference type="Pfam" id="PF13304">
    <property type="entry name" value="AAA_21"/>
    <property type="match status" value="1"/>
</dbReference>
<accession>A0ABX1T5Q1</accession>
<proteinExistence type="predicted"/>
<dbReference type="Gene3D" id="3.40.50.300">
    <property type="entry name" value="P-loop containing nucleotide triphosphate hydrolases"/>
    <property type="match status" value="1"/>
</dbReference>